<accession>A0A8T0QBQ5</accession>
<feature type="region of interest" description="Disordered" evidence="1">
    <location>
        <begin position="1"/>
        <end position="52"/>
    </location>
</feature>
<dbReference type="InterPro" id="IPR036047">
    <property type="entry name" value="F-box-like_dom_sf"/>
</dbReference>
<protein>
    <recommendedName>
        <fullName evidence="2">F-box domain-containing protein</fullName>
    </recommendedName>
</protein>
<dbReference type="AlphaFoldDB" id="A0A8T0QBQ5"/>
<proteinExistence type="predicted"/>
<dbReference type="EMBL" id="CM029049">
    <property type="protein sequence ID" value="KAG2572311.1"/>
    <property type="molecule type" value="Genomic_DNA"/>
</dbReference>
<evidence type="ECO:0000313" key="4">
    <source>
        <dbReference type="Proteomes" id="UP000823388"/>
    </source>
</evidence>
<dbReference type="SUPFAM" id="SSF81383">
    <property type="entry name" value="F-box domain"/>
    <property type="match status" value="1"/>
</dbReference>
<comment type="caution">
    <text evidence="3">The sequence shown here is derived from an EMBL/GenBank/DDBJ whole genome shotgun (WGS) entry which is preliminary data.</text>
</comment>
<name>A0A8T0QBQ5_PANVG</name>
<feature type="domain" description="F-box" evidence="2">
    <location>
        <begin position="67"/>
        <end position="96"/>
    </location>
</feature>
<dbReference type="Proteomes" id="UP000823388">
    <property type="component" value="Chromosome 7K"/>
</dbReference>
<sequence length="200" mass="21605">MSIQPEENPHAAGPTHMHVRERNGRRAVAPWSRGHVSGDETPRPGLADGGAASGAGIDALPGDILADEVLRRLRAHSLARCRCVCALWRALVDGRGLLLPHALPPRAFPGFFADARVTPWRSARPCFLPPPASWAPAPDRLAFLRAHLPRGAADAPGAAGFVCNPTTERWARVPPPPVWWPRGHEGLFLAFDPAVSLDYE</sequence>
<organism evidence="3 4">
    <name type="scientific">Panicum virgatum</name>
    <name type="common">Blackwell switchgrass</name>
    <dbReference type="NCBI Taxonomy" id="38727"/>
    <lineage>
        <taxon>Eukaryota</taxon>
        <taxon>Viridiplantae</taxon>
        <taxon>Streptophyta</taxon>
        <taxon>Embryophyta</taxon>
        <taxon>Tracheophyta</taxon>
        <taxon>Spermatophyta</taxon>
        <taxon>Magnoliopsida</taxon>
        <taxon>Liliopsida</taxon>
        <taxon>Poales</taxon>
        <taxon>Poaceae</taxon>
        <taxon>PACMAD clade</taxon>
        <taxon>Panicoideae</taxon>
        <taxon>Panicodae</taxon>
        <taxon>Paniceae</taxon>
        <taxon>Panicinae</taxon>
        <taxon>Panicum</taxon>
        <taxon>Panicum sect. Hiantes</taxon>
    </lineage>
</organism>
<dbReference type="PANTHER" id="PTHR34591">
    <property type="entry name" value="OS03G0653100 PROTEIN-RELATED"/>
    <property type="match status" value="1"/>
</dbReference>
<dbReference type="InterPro" id="IPR001810">
    <property type="entry name" value="F-box_dom"/>
</dbReference>
<dbReference type="PANTHER" id="PTHR34591:SF53">
    <property type="entry name" value="F-BOX DOMAIN-CONTAINING PROTEIN"/>
    <property type="match status" value="1"/>
</dbReference>
<keyword evidence="4" id="KW-1185">Reference proteome</keyword>
<evidence type="ECO:0000259" key="2">
    <source>
        <dbReference type="Pfam" id="PF00646"/>
    </source>
</evidence>
<evidence type="ECO:0000256" key="1">
    <source>
        <dbReference type="SAM" id="MobiDB-lite"/>
    </source>
</evidence>
<evidence type="ECO:0000313" key="3">
    <source>
        <dbReference type="EMBL" id="KAG2572311.1"/>
    </source>
</evidence>
<dbReference type="Gene3D" id="1.20.1280.50">
    <property type="match status" value="1"/>
</dbReference>
<gene>
    <name evidence="3" type="ORF">PVAP13_7KG169275</name>
</gene>
<feature type="non-terminal residue" evidence="3">
    <location>
        <position position="200"/>
    </location>
</feature>
<dbReference type="Pfam" id="PF00646">
    <property type="entry name" value="F-box"/>
    <property type="match status" value="1"/>
</dbReference>
<reference evidence="3" key="1">
    <citation type="submission" date="2020-05" db="EMBL/GenBank/DDBJ databases">
        <title>WGS assembly of Panicum virgatum.</title>
        <authorList>
            <person name="Lovell J.T."/>
            <person name="Jenkins J."/>
            <person name="Shu S."/>
            <person name="Juenger T.E."/>
            <person name="Schmutz J."/>
        </authorList>
    </citation>
    <scope>NUCLEOTIDE SEQUENCE</scope>
    <source>
        <strain evidence="3">AP13</strain>
    </source>
</reference>